<evidence type="ECO:0000256" key="1">
    <source>
        <dbReference type="SAM" id="Phobius"/>
    </source>
</evidence>
<dbReference type="PANTHER" id="PTHR30273:SF2">
    <property type="entry name" value="PROTEIN FECR"/>
    <property type="match status" value="1"/>
</dbReference>
<keyword evidence="5" id="KW-1185">Reference proteome</keyword>
<dbReference type="InterPro" id="IPR006860">
    <property type="entry name" value="FecR"/>
</dbReference>
<dbReference type="InterPro" id="IPR032508">
    <property type="entry name" value="FecR_C"/>
</dbReference>
<dbReference type="InterPro" id="IPR012373">
    <property type="entry name" value="Ferrdict_sens_TM"/>
</dbReference>
<comment type="caution">
    <text evidence="4">The sequence shown here is derived from an EMBL/GenBank/DDBJ whole genome shotgun (WGS) entry which is preliminary data.</text>
</comment>
<proteinExistence type="predicted"/>
<dbReference type="Pfam" id="PF16344">
    <property type="entry name" value="FecR_C"/>
    <property type="match status" value="1"/>
</dbReference>
<dbReference type="OrthoDB" id="663025at2"/>
<name>A0A2P8CX20_9BACT</name>
<dbReference type="Gene3D" id="3.55.50.30">
    <property type="match status" value="1"/>
</dbReference>
<dbReference type="AlphaFoldDB" id="A0A2P8CX20"/>
<keyword evidence="1" id="KW-0472">Membrane</keyword>
<evidence type="ECO:0000313" key="5">
    <source>
        <dbReference type="Proteomes" id="UP000240572"/>
    </source>
</evidence>
<evidence type="ECO:0000259" key="2">
    <source>
        <dbReference type="Pfam" id="PF04773"/>
    </source>
</evidence>
<feature type="domain" description="FecR protein" evidence="2">
    <location>
        <begin position="135"/>
        <end position="221"/>
    </location>
</feature>
<protein>
    <submittedName>
        <fullName evidence="4">FecR family protein</fullName>
    </submittedName>
</protein>
<organism evidence="4 5">
    <name type="scientific">Taibaiella chishuiensis</name>
    <dbReference type="NCBI Taxonomy" id="1434707"/>
    <lineage>
        <taxon>Bacteria</taxon>
        <taxon>Pseudomonadati</taxon>
        <taxon>Bacteroidota</taxon>
        <taxon>Chitinophagia</taxon>
        <taxon>Chitinophagales</taxon>
        <taxon>Chitinophagaceae</taxon>
        <taxon>Taibaiella</taxon>
    </lineage>
</organism>
<dbReference type="Proteomes" id="UP000240572">
    <property type="component" value="Unassembled WGS sequence"/>
</dbReference>
<accession>A0A2P8CX20</accession>
<evidence type="ECO:0000259" key="3">
    <source>
        <dbReference type="Pfam" id="PF16344"/>
    </source>
</evidence>
<dbReference type="GO" id="GO:0016989">
    <property type="term" value="F:sigma factor antagonist activity"/>
    <property type="evidence" value="ECO:0007669"/>
    <property type="project" value="TreeGrafter"/>
</dbReference>
<keyword evidence="1" id="KW-1133">Transmembrane helix</keyword>
<dbReference type="PIRSF" id="PIRSF018266">
    <property type="entry name" value="FecR"/>
    <property type="match status" value="1"/>
</dbReference>
<sequence>MKDYEVLLEKFWKGNASEQEKLQLYKMMVEREEVIKAALQRDYENGASTPGHLSSETSQRMLESLHREIGSRAARSIEMPQRRRPGLFRWAAALLVTGLASFFTWQYYRVTPADKDAGAIATDFRIIDNPGPAVKELVMSDGSVLHLYPHSSIRFRQPFHTQAVRSVSLKGKADFKVHHDAAKTFEVITGNIRTTDIGTEFMIDAPGEHTFRLALKEGSVRVAAMPNSGLQLDDMILQPGDEARWDDSGRKMILARAAPKQQAAAAAPDVQALAKERLVFDKTPLTEVFAKLETRERVPITCSAADLRELTFTGTIEPTDPIETALKIICNLNGLNYQKTKQAYIIARNK</sequence>
<dbReference type="Pfam" id="PF04773">
    <property type="entry name" value="FecR"/>
    <property type="match status" value="1"/>
</dbReference>
<dbReference type="PANTHER" id="PTHR30273">
    <property type="entry name" value="PERIPLASMIC SIGNAL SENSOR AND SIGMA FACTOR ACTIVATOR FECR-RELATED"/>
    <property type="match status" value="1"/>
</dbReference>
<dbReference type="Gene3D" id="2.60.120.1440">
    <property type="match status" value="1"/>
</dbReference>
<dbReference type="RefSeq" id="WP_106524771.1">
    <property type="nucleotide sequence ID" value="NZ_PYGD01000011.1"/>
</dbReference>
<reference evidence="4 5" key="1">
    <citation type="submission" date="2018-03" db="EMBL/GenBank/DDBJ databases">
        <title>Genomic Encyclopedia of Type Strains, Phase III (KMG-III): the genomes of soil and plant-associated and newly described type strains.</title>
        <authorList>
            <person name="Whitman W."/>
        </authorList>
    </citation>
    <scope>NUCLEOTIDE SEQUENCE [LARGE SCALE GENOMIC DNA]</scope>
    <source>
        <strain evidence="4 5">CGMCC 1.12700</strain>
    </source>
</reference>
<evidence type="ECO:0000313" key="4">
    <source>
        <dbReference type="EMBL" id="PSK89525.1"/>
    </source>
</evidence>
<dbReference type="EMBL" id="PYGD01000011">
    <property type="protein sequence ID" value="PSK89525.1"/>
    <property type="molecule type" value="Genomic_DNA"/>
</dbReference>
<gene>
    <name evidence="4" type="ORF">B0I18_11180</name>
</gene>
<feature type="domain" description="Protein FecR C-terminal" evidence="3">
    <location>
        <begin position="277"/>
        <end position="345"/>
    </location>
</feature>
<feature type="transmembrane region" description="Helical" evidence="1">
    <location>
        <begin position="87"/>
        <end position="108"/>
    </location>
</feature>
<keyword evidence="1" id="KW-0812">Transmembrane</keyword>